<evidence type="ECO:0000313" key="1">
    <source>
        <dbReference type="EMBL" id="KAH0925854.1"/>
    </source>
</evidence>
<name>A0ABQ8D905_BRANA</name>
<sequence length="124" mass="14014">MALACESHHRCSAILGDGQRVWFVSTCNRSITGCSFSLQDEESSIVFRGGSRGVLQRFVGHRSSDLTFCDGVLESSIPVSWWCRLVWSTLFLLRNGELQLMWWIRLWKRVGCLGSLTGLTATER</sequence>
<accession>A0ABQ8D905</accession>
<gene>
    <name evidence="1" type="ORF">HID58_018110</name>
</gene>
<organism evidence="1 2">
    <name type="scientific">Brassica napus</name>
    <name type="common">Rape</name>
    <dbReference type="NCBI Taxonomy" id="3708"/>
    <lineage>
        <taxon>Eukaryota</taxon>
        <taxon>Viridiplantae</taxon>
        <taxon>Streptophyta</taxon>
        <taxon>Embryophyta</taxon>
        <taxon>Tracheophyta</taxon>
        <taxon>Spermatophyta</taxon>
        <taxon>Magnoliopsida</taxon>
        <taxon>eudicotyledons</taxon>
        <taxon>Gunneridae</taxon>
        <taxon>Pentapetalae</taxon>
        <taxon>rosids</taxon>
        <taxon>malvids</taxon>
        <taxon>Brassicales</taxon>
        <taxon>Brassicaceae</taxon>
        <taxon>Brassiceae</taxon>
        <taxon>Brassica</taxon>
    </lineage>
</organism>
<evidence type="ECO:0000313" key="2">
    <source>
        <dbReference type="Proteomes" id="UP000824890"/>
    </source>
</evidence>
<reference evidence="1 2" key="1">
    <citation type="submission" date="2021-05" db="EMBL/GenBank/DDBJ databases">
        <title>Genome Assembly of Synthetic Allotetraploid Brassica napus Reveals Homoeologous Exchanges between Subgenomes.</title>
        <authorList>
            <person name="Davis J.T."/>
        </authorList>
    </citation>
    <scope>NUCLEOTIDE SEQUENCE [LARGE SCALE GENOMIC DNA]</scope>
    <source>
        <strain evidence="2">cv. Da-Ae</strain>
        <tissue evidence="1">Seedling</tissue>
    </source>
</reference>
<keyword evidence="2" id="KW-1185">Reference proteome</keyword>
<proteinExistence type="predicted"/>
<comment type="caution">
    <text evidence="1">The sequence shown here is derived from an EMBL/GenBank/DDBJ whole genome shotgun (WGS) entry which is preliminary data.</text>
</comment>
<dbReference type="Proteomes" id="UP000824890">
    <property type="component" value="Unassembled WGS sequence"/>
</dbReference>
<dbReference type="EMBL" id="JAGKQM010000005">
    <property type="protein sequence ID" value="KAH0925854.1"/>
    <property type="molecule type" value="Genomic_DNA"/>
</dbReference>
<protein>
    <submittedName>
        <fullName evidence="1">Uncharacterized protein</fullName>
    </submittedName>
</protein>